<evidence type="ECO:0000256" key="6">
    <source>
        <dbReference type="ARBA" id="ARBA00022777"/>
    </source>
</evidence>
<dbReference type="AlphaFoldDB" id="A0A4V2UU47"/>
<dbReference type="Gene3D" id="2.60.200.40">
    <property type="match status" value="1"/>
</dbReference>
<dbReference type="PANTHER" id="PTHR12358:SF106">
    <property type="entry name" value="LIPID KINASE YEGS"/>
    <property type="match status" value="1"/>
</dbReference>
<evidence type="ECO:0000256" key="11">
    <source>
        <dbReference type="ARBA" id="ARBA00023264"/>
    </source>
</evidence>
<dbReference type="RefSeq" id="WP_132128126.1">
    <property type="nucleotide sequence ID" value="NZ_SMAD01000002.1"/>
</dbReference>
<proteinExistence type="predicted"/>
<dbReference type="InterPro" id="IPR050187">
    <property type="entry name" value="Lipid_Phosphate_FormReg"/>
</dbReference>
<dbReference type="InterPro" id="IPR001206">
    <property type="entry name" value="Diacylglycerol_kinase_cat_dom"/>
</dbReference>
<evidence type="ECO:0000259" key="12">
    <source>
        <dbReference type="PROSITE" id="PS50146"/>
    </source>
</evidence>
<comment type="cofactor">
    <cofactor evidence="1">
        <name>Mg(2+)</name>
        <dbReference type="ChEBI" id="CHEBI:18420"/>
    </cofactor>
</comment>
<dbReference type="SMART" id="SM00046">
    <property type="entry name" value="DAGKc"/>
    <property type="match status" value="1"/>
</dbReference>
<sequence length="296" mass="32875">MTLKRSVLFVINPIAGGKEKRHLHRIIKRELDHSRFHYEFAYTESADHARRLSKSASYLGFDVVAAVGGDGTVNEVARGILELGKEQAAMAIIPFGSGNGLARHLRIPMRPAAAVRLINRLKTTRMDAGLMNGFPFFCVAGAGFDAHISQLFAKNKKRGFSGYIKSALREIRLYQPARYEVKSGGKVIREKAFLVSIANASQYGNNAYIAPGASTSDGLLDVCILQPFPFYRYPEMALRLMTRRIQSSRYMRTVRGKEITVLREAEGPVHLDGEPQHMGNQLDIRVMPSSIAVIVP</sequence>
<dbReference type="NCBIfam" id="TIGR00147">
    <property type="entry name" value="YegS/Rv2252/BmrU family lipid kinase"/>
    <property type="match status" value="1"/>
</dbReference>
<evidence type="ECO:0000256" key="9">
    <source>
        <dbReference type="ARBA" id="ARBA00023098"/>
    </source>
</evidence>
<keyword evidence="3" id="KW-0808">Transferase</keyword>
<keyword evidence="2" id="KW-0444">Lipid biosynthesis</keyword>
<dbReference type="PROSITE" id="PS50146">
    <property type="entry name" value="DAGK"/>
    <property type="match status" value="1"/>
</dbReference>
<keyword evidence="9" id="KW-0443">Lipid metabolism</keyword>
<keyword evidence="7" id="KW-0067">ATP-binding</keyword>
<keyword evidence="11" id="KW-1208">Phospholipid metabolism</keyword>
<keyword evidence="4" id="KW-0479">Metal-binding</keyword>
<evidence type="ECO:0000256" key="4">
    <source>
        <dbReference type="ARBA" id="ARBA00022723"/>
    </source>
</evidence>
<evidence type="ECO:0000313" key="14">
    <source>
        <dbReference type="Proteomes" id="UP000295807"/>
    </source>
</evidence>
<evidence type="ECO:0000256" key="8">
    <source>
        <dbReference type="ARBA" id="ARBA00022842"/>
    </source>
</evidence>
<evidence type="ECO:0000256" key="7">
    <source>
        <dbReference type="ARBA" id="ARBA00022840"/>
    </source>
</evidence>
<dbReference type="GO" id="GO:0005524">
    <property type="term" value="F:ATP binding"/>
    <property type="evidence" value="ECO:0007669"/>
    <property type="project" value="UniProtKB-KW"/>
</dbReference>
<dbReference type="Proteomes" id="UP000295807">
    <property type="component" value="Unassembled WGS sequence"/>
</dbReference>
<keyword evidence="6 13" id="KW-0418">Kinase</keyword>
<feature type="domain" description="DAGKc" evidence="12">
    <location>
        <begin position="2"/>
        <end position="135"/>
    </location>
</feature>
<organism evidence="13 14">
    <name type="scientific">Anseongella ginsenosidimutans</name>
    <dbReference type="NCBI Taxonomy" id="496056"/>
    <lineage>
        <taxon>Bacteria</taxon>
        <taxon>Pseudomonadati</taxon>
        <taxon>Bacteroidota</taxon>
        <taxon>Sphingobacteriia</taxon>
        <taxon>Sphingobacteriales</taxon>
        <taxon>Sphingobacteriaceae</taxon>
        <taxon>Anseongella</taxon>
    </lineage>
</organism>
<name>A0A4V2UU47_9SPHI</name>
<protein>
    <submittedName>
        <fullName evidence="13">YegS/Rv2252/BmrU family lipid kinase</fullName>
    </submittedName>
</protein>
<gene>
    <name evidence="13" type="ORF">EDD80_102225</name>
</gene>
<evidence type="ECO:0000256" key="1">
    <source>
        <dbReference type="ARBA" id="ARBA00001946"/>
    </source>
</evidence>
<dbReference type="InterPro" id="IPR017438">
    <property type="entry name" value="ATP-NAD_kinase_N"/>
</dbReference>
<evidence type="ECO:0000313" key="13">
    <source>
        <dbReference type="EMBL" id="TCS89033.1"/>
    </source>
</evidence>
<comment type="caution">
    <text evidence="13">The sequence shown here is derived from an EMBL/GenBank/DDBJ whole genome shotgun (WGS) entry which is preliminary data.</text>
</comment>
<keyword evidence="10" id="KW-0594">Phospholipid biosynthesis</keyword>
<dbReference type="GO" id="GO:0046872">
    <property type="term" value="F:metal ion binding"/>
    <property type="evidence" value="ECO:0007669"/>
    <property type="project" value="UniProtKB-KW"/>
</dbReference>
<dbReference type="SUPFAM" id="SSF111331">
    <property type="entry name" value="NAD kinase/diacylglycerol kinase-like"/>
    <property type="match status" value="1"/>
</dbReference>
<keyword evidence="14" id="KW-1185">Reference proteome</keyword>
<dbReference type="Pfam" id="PF00781">
    <property type="entry name" value="DAGK_cat"/>
    <property type="match status" value="1"/>
</dbReference>
<dbReference type="Gene3D" id="3.40.50.10330">
    <property type="entry name" value="Probable inorganic polyphosphate/atp-NAD kinase, domain 1"/>
    <property type="match status" value="1"/>
</dbReference>
<dbReference type="InterPro" id="IPR045540">
    <property type="entry name" value="YegS/DAGK_C"/>
</dbReference>
<dbReference type="OrthoDB" id="9786026at2"/>
<evidence type="ECO:0000256" key="3">
    <source>
        <dbReference type="ARBA" id="ARBA00022679"/>
    </source>
</evidence>
<dbReference type="GO" id="GO:0016301">
    <property type="term" value="F:kinase activity"/>
    <property type="evidence" value="ECO:0007669"/>
    <property type="project" value="UniProtKB-KW"/>
</dbReference>
<evidence type="ECO:0000256" key="10">
    <source>
        <dbReference type="ARBA" id="ARBA00023209"/>
    </source>
</evidence>
<keyword evidence="5" id="KW-0547">Nucleotide-binding</keyword>
<accession>A0A4V2UU47</accession>
<evidence type="ECO:0000256" key="2">
    <source>
        <dbReference type="ARBA" id="ARBA00022516"/>
    </source>
</evidence>
<dbReference type="InterPro" id="IPR005218">
    <property type="entry name" value="Diacylglycerol/lipid_kinase"/>
</dbReference>
<dbReference type="GO" id="GO:0008654">
    <property type="term" value="P:phospholipid biosynthetic process"/>
    <property type="evidence" value="ECO:0007669"/>
    <property type="project" value="UniProtKB-KW"/>
</dbReference>
<reference evidence="13 14" key="1">
    <citation type="submission" date="2019-03" db="EMBL/GenBank/DDBJ databases">
        <title>Genomic Encyclopedia of Type Strains, Phase IV (KMG-IV): sequencing the most valuable type-strain genomes for metagenomic binning, comparative biology and taxonomic classification.</title>
        <authorList>
            <person name="Goeker M."/>
        </authorList>
    </citation>
    <scope>NUCLEOTIDE SEQUENCE [LARGE SCALE GENOMIC DNA]</scope>
    <source>
        <strain evidence="13 14">DSM 21100</strain>
    </source>
</reference>
<keyword evidence="8" id="KW-0460">Magnesium</keyword>
<dbReference type="EMBL" id="SMAD01000002">
    <property type="protein sequence ID" value="TCS89033.1"/>
    <property type="molecule type" value="Genomic_DNA"/>
</dbReference>
<dbReference type="PANTHER" id="PTHR12358">
    <property type="entry name" value="SPHINGOSINE KINASE"/>
    <property type="match status" value="1"/>
</dbReference>
<dbReference type="InterPro" id="IPR016064">
    <property type="entry name" value="NAD/diacylglycerol_kinase_sf"/>
</dbReference>
<dbReference type="Pfam" id="PF19279">
    <property type="entry name" value="YegS_C"/>
    <property type="match status" value="1"/>
</dbReference>
<evidence type="ECO:0000256" key="5">
    <source>
        <dbReference type="ARBA" id="ARBA00022741"/>
    </source>
</evidence>
<dbReference type="GO" id="GO:0005886">
    <property type="term" value="C:plasma membrane"/>
    <property type="evidence" value="ECO:0007669"/>
    <property type="project" value="TreeGrafter"/>
</dbReference>